<protein>
    <recommendedName>
        <fullName evidence="1">Glycosyltransferase 2-like domain-containing protein</fullName>
    </recommendedName>
</protein>
<accession>A0A256SSS0</accession>
<dbReference type="InterPro" id="IPR029044">
    <property type="entry name" value="Nucleotide-diphossugar_trans"/>
</dbReference>
<evidence type="ECO:0000313" key="3">
    <source>
        <dbReference type="Proteomes" id="UP000215747"/>
    </source>
</evidence>
<dbReference type="SUPFAM" id="SSF53448">
    <property type="entry name" value="Nucleotide-diphospho-sugar transferases"/>
    <property type="match status" value="1"/>
</dbReference>
<dbReference type="CDD" id="cd00761">
    <property type="entry name" value="Glyco_tranf_GTA_type"/>
    <property type="match status" value="1"/>
</dbReference>
<dbReference type="EMBL" id="NGPL01000020">
    <property type="protein sequence ID" value="OYS69904.1"/>
    <property type="molecule type" value="Genomic_DNA"/>
</dbReference>
<dbReference type="AlphaFoldDB" id="A0A256SSS0"/>
<feature type="domain" description="Glycosyltransferase 2-like" evidence="1">
    <location>
        <begin position="4"/>
        <end position="76"/>
    </location>
</feature>
<dbReference type="InterPro" id="IPR001173">
    <property type="entry name" value="Glyco_trans_2-like"/>
</dbReference>
<gene>
    <name evidence="2" type="ORF">CBF96_03775</name>
</gene>
<dbReference type="Proteomes" id="UP000215747">
    <property type="component" value="Unassembled WGS sequence"/>
</dbReference>
<comment type="caution">
    <text evidence="2">The sequence shown here is derived from an EMBL/GenBank/DDBJ whole genome shotgun (WGS) entry which is preliminary data.</text>
</comment>
<dbReference type="Gene3D" id="3.90.550.10">
    <property type="entry name" value="Spore Coat Polysaccharide Biosynthesis Protein SpsA, Chain A"/>
    <property type="match status" value="1"/>
</dbReference>
<sequence length="76" mass="8525">MIASHVEQQMYYTVSLIFLNYGSPIHTATKLANCAKRFLHIQIINCPHGCFAIALNIGLNSSNARYISFVDSDDYV</sequence>
<evidence type="ECO:0000313" key="2">
    <source>
        <dbReference type="EMBL" id="OYS69904.1"/>
    </source>
</evidence>
<reference evidence="2 3" key="2">
    <citation type="submission" date="2017-09" db="EMBL/GenBank/DDBJ databases">
        <title>Tripartite evolution among Lactobacillus johnsonii, Lactobacillus taiwanensis, Lactobacillus reuteri and their rodent host.</title>
        <authorList>
            <person name="Wang T."/>
            <person name="Knowles S."/>
            <person name="Cheng C."/>
        </authorList>
    </citation>
    <scope>NUCLEOTIDE SEQUENCE [LARGE SCALE GENOMIC DNA]</scope>
    <source>
        <strain evidence="2 3">114h</strain>
    </source>
</reference>
<reference evidence="3" key="1">
    <citation type="submission" date="2017-05" db="EMBL/GenBank/DDBJ databases">
        <authorList>
            <person name="Lin X.B."/>
            <person name="Stothard P."/>
            <person name="Tasseva G."/>
            <person name="Walter J."/>
        </authorList>
    </citation>
    <scope>NUCLEOTIDE SEQUENCE [LARGE SCALE GENOMIC DNA]</scope>
    <source>
        <strain evidence="3">114h</strain>
    </source>
</reference>
<organism evidence="2 3">
    <name type="scientific">Limosilactobacillus reuteri</name>
    <name type="common">Lactobacillus reuteri</name>
    <dbReference type="NCBI Taxonomy" id="1598"/>
    <lineage>
        <taxon>Bacteria</taxon>
        <taxon>Bacillati</taxon>
        <taxon>Bacillota</taxon>
        <taxon>Bacilli</taxon>
        <taxon>Lactobacillales</taxon>
        <taxon>Lactobacillaceae</taxon>
        <taxon>Limosilactobacillus</taxon>
    </lineage>
</organism>
<proteinExistence type="predicted"/>
<dbReference type="Pfam" id="PF00535">
    <property type="entry name" value="Glycos_transf_2"/>
    <property type="match status" value="1"/>
</dbReference>
<name>A0A256SSS0_LIMRT</name>
<evidence type="ECO:0000259" key="1">
    <source>
        <dbReference type="Pfam" id="PF00535"/>
    </source>
</evidence>
<dbReference type="RefSeq" id="WP_094536880.1">
    <property type="nucleotide sequence ID" value="NZ_NGPL01000020.1"/>
</dbReference>